<dbReference type="Proteomes" id="UP001516588">
    <property type="component" value="Unassembled WGS sequence"/>
</dbReference>
<dbReference type="GO" id="GO:0005524">
    <property type="term" value="F:ATP binding"/>
    <property type="evidence" value="ECO:0007669"/>
    <property type="project" value="UniProtKB-KW"/>
</dbReference>
<dbReference type="RefSeq" id="WP_226385371.1">
    <property type="nucleotide sequence ID" value="NZ_JADCKA010000008.1"/>
</dbReference>
<dbReference type="SUPFAM" id="SSF52980">
    <property type="entry name" value="Restriction endonuclease-like"/>
    <property type="match status" value="1"/>
</dbReference>
<feature type="domain" description="AAA" evidence="1">
    <location>
        <begin position="20"/>
        <end position="137"/>
    </location>
</feature>
<gene>
    <name evidence="3" type="ORF">INF20_05445</name>
</gene>
<evidence type="ECO:0000313" key="4">
    <source>
        <dbReference type="Proteomes" id="UP001516588"/>
    </source>
</evidence>
<evidence type="ECO:0000259" key="1">
    <source>
        <dbReference type="Pfam" id="PF13173"/>
    </source>
</evidence>
<dbReference type="Pfam" id="PF13635">
    <property type="entry name" value="DUF4143"/>
    <property type="match status" value="1"/>
</dbReference>
<dbReference type="InterPro" id="IPR041682">
    <property type="entry name" value="AAA_14"/>
</dbReference>
<protein>
    <submittedName>
        <fullName evidence="3">ATP-binding protein</fullName>
    </submittedName>
</protein>
<dbReference type="PANTHER" id="PTHR43566:SF2">
    <property type="entry name" value="DUF4143 DOMAIN-CONTAINING PROTEIN"/>
    <property type="match status" value="1"/>
</dbReference>
<name>A0ABR9QXW9_9FIRM</name>
<feature type="domain" description="DUF4143" evidence="2">
    <location>
        <begin position="202"/>
        <end position="360"/>
    </location>
</feature>
<reference evidence="3 4" key="1">
    <citation type="submission" date="2020-10" db="EMBL/GenBank/DDBJ databases">
        <title>ChiBAC.</title>
        <authorList>
            <person name="Zenner C."/>
            <person name="Hitch T.C.A."/>
            <person name="Clavel T."/>
        </authorList>
    </citation>
    <scope>NUCLEOTIDE SEQUENCE [LARGE SCALE GENOMIC DNA]</scope>
    <source>
        <strain evidence="3 4">DSM 108706</strain>
    </source>
</reference>
<dbReference type="PANTHER" id="PTHR43566">
    <property type="entry name" value="CONSERVED PROTEIN"/>
    <property type="match status" value="1"/>
</dbReference>
<dbReference type="InterPro" id="IPR027417">
    <property type="entry name" value="P-loop_NTPase"/>
</dbReference>
<dbReference type="Pfam" id="PF13173">
    <property type="entry name" value="AAA_14"/>
    <property type="match status" value="1"/>
</dbReference>
<evidence type="ECO:0000313" key="3">
    <source>
        <dbReference type="EMBL" id="MBE5035724.1"/>
    </source>
</evidence>
<proteinExistence type="predicted"/>
<dbReference type="EMBL" id="JADCKA010000008">
    <property type="protein sequence ID" value="MBE5035724.1"/>
    <property type="molecule type" value="Genomic_DNA"/>
</dbReference>
<keyword evidence="4" id="KW-1185">Reference proteome</keyword>
<comment type="caution">
    <text evidence="3">The sequence shown here is derived from an EMBL/GenBank/DDBJ whole genome shotgun (WGS) entry which is preliminary data.</text>
</comment>
<dbReference type="SUPFAM" id="SSF52540">
    <property type="entry name" value="P-loop containing nucleoside triphosphate hydrolases"/>
    <property type="match status" value="1"/>
</dbReference>
<evidence type="ECO:0000259" key="2">
    <source>
        <dbReference type="Pfam" id="PF13635"/>
    </source>
</evidence>
<keyword evidence="3" id="KW-0547">Nucleotide-binding</keyword>
<accession>A0ABR9QXW9</accession>
<organism evidence="3 4">
    <name type="scientific">Gallibacter intestinalis</name>
    <dbReference type="NCBI Taxonomy" id="2779356"/>
    <lineage>
        <taxon>Bacteria</taxon>
        <taxon>Bacillati</taxon>
        <taxon>Bacillota</taxon>
        <taxon>Clostridia</taxon>
        <taxon>Eubacteriales</taxon>
        <taxon>Eubacteriaceae</taxon>
        <taxon>Gallibacter</taxon>
    </lineage>
</organism>
<sequence>MTYIERTLERKFLHMSSFFKAVLVTGARQVGKTTMLKHLAEGQNRTYVTMDNAMARNLAQSDPVLFFQTYKPPIIIDEIQKAPELFEQIKIICDETEERGLFWLTGSQQYKMMKNIRDTLAGRIGILELYSFSKNEIDRVFFTNKLDFSLNCLLERQKIVKKNDIVDVFEHIWRGGMPDAIMADAEQRQEYFNSYIETYLMRDVAEEGGITDSVRFRKFLNACAALTAEQVNYKRLAEAAEISQPTAKEWLRLLQGLGIVFLLQPFANNELKRLTKTPKLYFCDTGLCAYLSMWLTRDTLMQGAASGHYFENYVVIELLKNFSYSSNKVNLTYYRDSNAREIDVIVEADGFIHPLEIKKSANPDRREIKKYKILDKTTLERGSGGIICMCEEVIPIDDKNCFIPCNLI</sequence>
<keyword evidence="3" id="KW-0067">ATP-binding</keyword>
<dbReference type="InterPro" id="IPR011335">
    <property type="entry name" value="Restrct_endonuc-II-like"/>
</dbReference>
<dbReference type="InterPro" id="IPR025420">
    <property type="entry name" value="DUF4143"/>
</dbReference>